<evidence type="ECO:0000313" key="4">
    <source>
        <dbReference type="Proteomes" id="UP000013111"/>
    </source>
</evidence>
<reference evidence="3 4" key="1">
    <citation type="submission" date="2012-11" db="EMBL/GenBank/DDBJ databases">
        <authorList>
            <person name="Linke B."/>
        </authorList>
    </citation>
    <scope>NUCLEOTIDE SEQUENCE [LARGE SCALE GENOMIC DNA]</scope>
    <source>
        <strain evidence="4">CFBP 1232</strain>
    </source>
</reference>
<comment type="caution">
    <text evidence="3">The sequence shown here is derived from an EMBL/GenBank/DDBJ whole genome shotgun (WGS) entry which is preliminary data.</text>
</comment>
<dbReference type="AlphaFoldDB" id="A0A831A3J1"/>
<dbReference type="Pfam" id="PF02510">
    <property type="entry name" value="SPAN"/>
    <property type="match status" value="1"/>
</dbReference>
<name>A0A831A3J1_ERWAM</name>
<gene>
    <name evidence="3" type="ORF">BN437_0805</name>
</gene>
<dbReference type="RefSeq" id="WP_004155879.1">
    <property type="nucleotide sequence ID" value="NZ_BAYW01000013.1"/>
</dbReference>
<feature type="compositionally biased region" description="Basic and acidic residues" evidence="1">
    <location>
        <begin position="111"/>
        <end position="130"/>
    </location>
</feature>
<evidence type="ECO:0000256" key="1">
    <source>
        <dbReference type="SAM" id="MobiDB-lite"/>
    </source>
</evidence>
<feature type="region of interest" description="Disordered" evidence="1">
    <location>
        <begin position="294"/>
        <end position="334"/>
    </location>
</feature>
<protein>
    <recommendedName>
        <fullName evidence="2">Surface presentation of antigen domain-containing protein</fullName>
    </recommendedName>
</protein>
<dbReference type="EMBL" id="CAPB01000007">
    <property type="protein sequence ID" value="CCO92765.1"/>
    <property type="molecule type" value="Genomic_DNA"/>
</dbReference>
<dbReference type="InterPro" id="IPR056746">
    <property type="entry name" value="SPAN_dom"/>
</dbReference>
<sequence>MVKEISEALVNSVADVDISPVKEDFSDRVSKRKEEDYQSEIESATASLRHMLHQFSTSSIYGGGTATTDNERIKASVLKKCQHNLDTHQAVFNEQLRRKSILAPAGTGLPTHRELKQPAGAEKRANDKPSDINKLALSGINKAALEKQFSGLDIDLFSQAKMHLADGESALVGNSLLAQQSGQQLRQPVKTYSDSADAKQADVIPVDVATSQRSETSARGENAQMARETLQKHMSERTSMLSASKADAASRSMDLKYQFKSWPGEHSVKVSVCTEVSRGGNIILHPSDARAADALTRQSENLAGYTPEIVQPRHGREEHEQQKQHRDTQEEEQE</sequence>
<reference evidence="3 4" key="2">
    <citation type="submission" date="2013-04" db="EMBL/GenBank/DDBJ databases">
        <title>Comparative genomics of 12 strains of Erwinia amylovora identifies a pan-genome with a large conserved core and provides insights into host specificity.</title>
        <authorList>
            <person name="Mann R.A."/>
            <person name="Smits T.H.M."/>
            <person name="Buehlmann A."/>
            <person name="Blom J."/>
            <person name="Goesmann A."/>
            <person name="Frey J.E."/>
            <person name="Plummer K.M."/>
            <person name="Beer S.V."/>
            <person name="Luck J."/>
            <person name="Duffy B."/>
            <person name="Rodoni B."/>
        </authorList>
    </citation>
    <scope>NUCLEOTIDE SEQUENCE [LARGE SCALE GENOMIC DNA]</scope>
    <source>
        <strain evidence="4">CFBP 1232</strain>
    </source>
</reference>
<evidence type="ECO:0000259" key="2">
    <source>
        <dbReference type="Pfam" id="PF02510"/>
    </source>
</evidence>
<accession>A0A831A3J1</accession>
<feature type="region of interest" description="Disordered" evidence="1">
    <location>
        <begin position="105"/>
        <end position="130"/>
    </location>
</feature>
<evidence type="ECO:0000313" key="3">
    <source>
        <dbReference type="EMBL" id="CCO92765.1"/>
    </source>
</evidence>
<proteinExistence type="predicted"/>
<feature type="domain" description="Surface presentation of antigen" evidence="2">
    <location>
        <begin position="251"/>
        <end position="333"/>
    </location>
</feature>
<organism evidence="3 4">
    <name type="scientific">Erwinia amylovora NBRC 12687 = CFBP 1232</name>
    <dbReference type="NCBI Taxonomy" id="1219359"/>
    <lineage>
        <taxon>Bacteria</taxon>
        <taxon>Pseudomonadati</taxon>
        <taxon>Pseudomonadota</taxon>
        <taxon>Gammaproteobacteria</taxon>
        <taxon>Enterobacterales</taxon>
        <taxon>Erwiniaceae</taxon>
        <taxon>Erwinia</taxon>
    </lineage>
</organism>
<dbReference type="Proteomes" id="UP000013111">
    <property type="component" value="Unassembled WGS sequence"/>
</dbReference>
<dbReference type="GeneID" id="97605107"/>
<feature type="compositionally biased region" description="Basic and acidic residues" evidence="1">
    <location>
        <begin position="314"/>
        <end position="328"/>
    </location>
</feature>